<dbReference type="CDD" id="cd00077">
    <property type="entry name" value="HDc"/>
    <property type="match status" value="1"/>
</dbReference>
<keyword evidence="7" id="KW-1185">Reference proteome</keyword>
<comment type="cofactor">
    <cofactor evidence="4">
        <name>a divalent metal cation</name>
        <dbReference type="ChEBI" id="CHEBI:60240"/>
    </cofactor>
    <text evidence="4">Binds 2 divalent metal cations per subunit. Site 1 may preferentially bind zinc ions, while site 2 has a preference for magnesium and/or manganese ions.</text>
</comment>
<dbReference type="InterPro" id="IPR036971">
    <property type="entry name" value="PDEase_catalytic_dom_sf"/>
</dbReference>
<dbReference type="Gene3D" id="1.10.1300.10">
    <property type="entry name" value="3'5'-cyclic nucleotide phosphodiesterase, catalytic domain"/>
    <property type="match status" value="1"/>
</dbReference>
<dbReference type="InterPro" id="IPR002073">
    <property type="entry name" value="PDEase_catalytic_dom"/>
</dbReference>
<dbReference type="InterPro" id="IPR003607">
    <property type="entry name" value="HD/PDEase_dom"/>
</dbReference>
<dbReference type="EMBL" id="BRYB01006463">
    <property type="protein sequence ID" value="GMI58233.1"/>
    <property type="molecule type" value="Genomic_DNA"/>
</dbReference>
<gene>
    <name evidence="6" type="ORF">TeGR_g2708</name>
</gene>
<dbReference type="InterPro" id="IPR029016">
    <property type="entry name" value="GAF-like_dom_sf"/>
</dbReference>
<protein>
    <recommendedName>
        <fullName evidence="4">Phosphodiesterase</fullName>
        <ecNumber evidence="4">3.1.4.-</ecNumber>
    </recommendedName>
</protein>
<dbReference type="Pfam" id="PF01590">
    <property type="entry name" value="GAF"/>
    <property type="match status" value="1"/>
</dbReference>
<proteinExistence type="inferred from homology"/>
<evidence type="ECO:0000256" key="3">
    <source>
        <dbReference type="ARBA" id="ARBA00022801"/>
    </source>
</evidence>
<dbReference type="PANTHER" id="PTHR11347">
    <property type="entry name" value="CYCLIC NUCLEOTIDE PHOSPHODIESTERASE"/>
    <property type="match status" value="1"/>
</dbReference>
<accession>A0ABQ6ND07</accession>
<dbReference type="InterPro" id="IPR023088">
    <property type="entry name" value="PDEase"/>
</dbReference>
<dbReference type="Gene3D" id="3.30.450.40">
    <property type="match status" value="1"/>
</dbReference>
<evidence type="ECO:0000256" key="1">
    <source>
        <dbReference type="ARBA" id="ARBA00022535"/>
    </source>
</evidence>
<name>A0ABQ6ND07_9STRA</name>
<evidence type="ECO:0000313" key="6">
    <source>
        <dbReference type="EMBL" id="GMI58233.1"/>
    </source>
</evidence>
<evidence type="ECO:0000256" key="4">
    <source>
        <dbReference type="RuleBase" id="RU363067"/>
    </source>
</evidence>
<evidence type="ECO:0000256" key="2">
    <source>
        <dbReference type="ARBA" id="ARBA00022723"/>
    </source>
</evidence>
<reference evidence="6 7" key="1">
    <citation type="journal article" date="2023" name="Commun. Biol.">
        <title>Genome analysis of Parmales, the sister group of diatoms, reveals the evolutionary specialization of diatoms from phago-mixotrophs to photoautotrophs.</title>
        <authorList>
            <person name="Ban H."/>
            <person name="Sato S."/>
            <person name="Yoshikawa S."/>
            <person name="Yamada K."/>
            <person name="Nakamura Y."/>
            <person name="Ichinomiya M."/>
            <person name="Sato N."/>
            <person name="Blanc-Mathieu R."/>
            <person name="Endo H."/>
            <person name="Kuwata A."/>
            <person name="Ogata H."/>
        </authorList>
    </citation>
    <scope>NUCLEOTIDE SEQUENCE [LARGE SCALE GENOMIC DNA]</scope>
</reference>
<keyword evidence="1" id="KW-0140">cGMP</keyword>
<comment type="similarity">
    <text evidence="4">Belongs to the cyclic nucleotide phosphodiesterase family.</text>
</comment>
<keyword evidence="3 4" id="KW-0378">Hydrolase</keyword>
<evidence type="ECO:0000313" key="7">
    <source>
        <dbReference type="Proteomes" id="UP001165060"/>
    </source>
</evidence>
<sequence length="577" mass="65257">MSESTGISLAQAALLNQVMRDRRQAQVDKIFIEVLSKRCSTHKFIINVMKAAQFLLDMQRFSLYLVDWTTTTGRYDYPKFQKDIDLSTGFRTKSVLCMPVYSTQDRVVIGVVQGINRVNNRGDIVPFSNDDLKLMGQFCDQLSVVLRQMMMEASITKMNVDRKSALDRKSSTAVPVFALANEYRTALATEIKLDHGSSTGWVLPEEMDHDEHAHMVRSNAWDIDVLSLSELEMTQMFEMCLEQFNLLEEHDLDSTKVQTFIGKVAGQYLDNPYHNFHHAFHVFHTVHCILRSKNLGFLSSTNVLSSLIAAICHDIDHPGNNNAYEKETDSDLAILYSDDSVLERHHCAVTFKILKEDDCNLLSDMNRATFQQSRAIIINAILATDMSQHADLSRTLNGLSEDTFETMSQESNSSVYNTFFSAILHTGDLSGQAVPLRLALKWGDRVIEEFKEQARKETLRGLTVAPFMINLESPSRAANVQKGYIDFILKPWWLQFLRFFPDNADLQSGLASIEEVRAFYSAAADPNEKTKQELKVRMEAITVTEEADDEDATDASGSIPRVGVDLLKKREDDVKAT</sequence>
<dbReference type="PROSITE" id="PS51845">
    <property type="entry name" value="PDEASE_I_2"/>
    <property type="match status" value="1"/>
</dbReference>
<feature type="domain" description="PDEase" evidence="5">
    <location>
        <begin position="179"/>
        <end position="527"/>
    </location>
</feature>
<dbReference type="SUPFAM" id="SSF109604">
    <property type="entry name" value="HD-domain/PDEase-like"/>
    <property type="match status" value="1"/>
</dbReference>
<dbReference type="EC" id="3.1.4.-" evidence="4"/>
<dbReference type="PROSITE" id="PS00126">
    <property type="entry name" value="PDEASE_I_1"/>
    <property type="match status" value="1"/>
</dbReference>
<keyword evidence="2 4" id="KW-0479">Metal-binding</keyword>
<organism evidence="6 7">
    <name type="scientific">Tetraparma gracilis</name>
    <dbReference type="NCBI Taxonomy" id="2962635"/>
    <lineage>
        <taxon>Eukaryota</taxon>
        <taxon>Sar</taxon>
        <taxon>Stramenopiles</taxon>
        <taxon>Ochrophyta</taxon>
        <taxon>Bolidophyceae</taxon>
        <taxon>Parmales</taxon>
        <taxon>Triparmaceae</taxon>
        <taxon>Tetraparma</taxon>
    </lineage>
</organism>
<dbReference type="Pfam" id="PF00233">
    <property type="entry name" value="PDEase_I"/>
    <property type="match status" value="1"/>
</dbReference>
<dbReference type="InterPro" id="IPR003018">
    <property type="entry name" value="GAF"/>
</dbReference>
<dbReference type="PRINTS" id="PR00387">
    <property type="entry name" value="PDIESTERASE1"/>
</dbReference>
<dbReference type="Proteomes" id="UP001165060">
    <property type="component" value="Unassembled WGS sequence"/>
</dbReference>
<dbReference type="SUPFAM" id="SSF55781">
    <property type="entry name" value="GAF domain-like"/>
    <property type="match status" value="1"/>
</dbReference>
<evidence type="ECO:0000259" key="5">
    <source>
        <dbReference type="PROSITE" id="PS51845"/>
    </source>
</evidence>
<dbReference type="InterPro" id="IPR023174">
    <property type="entry name" value="PDEase_CS"/>
</dbReference>
<comment type="caution">
    <text evidence="6">The sequence shown here is derived from an EMBL/GenBank/DDBJ whole genome shotgun (WGS) entry which is preliminary data.</text>
</comment>
<dbReference type="SMART" id="SM00471">
    <property type="entry name" value="HDc"/>
    <property type="match status" value="1"/>
</dbReference>